<dbReference type="Proteomes" id="UP000483820">
    <property type="component" value="Chromosome II"/>
</dbReference>
<comment type="caution">
    <text evidence="2">The sequence shown here is derived from an EMBL/GenBank/DDBJ whole genome shotgun (WGS) entry which is preliminary data.</text>
</comment>
<proteinExistence type="predicted"/>
<dbReference type="RefSeq" id="XP_053588976.1">
    <property type="nucleotide sequence ID" value="XM_053724782.1"/>
</dbReference>
<dbReference type="CTD" id="78773942"/>
<evidence type="ECO:0000313" key="3">
    <source>
        <dbReference type="Proteomes" id="UP000483820"/>
    </source>
</evidence>
<protein>
    <submittedName>
        <fullName evidence="2">Uncharacterized protein</fullName>
    </submittedName>
</protein>
<dbReference type="GeneID" id="78773942"/>
<feature type="compositionally biased region" description="Basic and acidic residues" evidence="1">
    <location>
        <begin position="22"/>
        <end position="47"/>
    </location>
</feature>
<evidence type="ECO:0000256" key="1">
    <source>
        <dbReference type="SAM" id="MobiDB-lite"/>
    </source>
</evidence>
<dbReference type="AlphaFoldDB" id="A0A6A5HA14"/>
<organism evidence="2 3">
    <name type="scientific">Caenorhabditis remanei</name>
    <name type="common">Caenorhabditis vulgaris</name>
    <dbReference type="NCBI Taxonomy" id="31234"/>
    <lineage>
        <taxon>Eukaryota</taxon>
        <taxon>Metazoa</taxon>
        <taxon>Ecdysozoa</taxon>
        <taxon>Nematoda</taxon>
        <taxon>Chromadorea</taxon>
        <taxon>Rhabditida</taxon>
        <taxon>Rhabditina</taxon>
        <taxon>Rhabditomorpha</taxon>
        <taxon>Rhabditoidea</taxon>
        <taxon>Rhabditidae</taxon>
        <taxon>Peloderinae</taxon>
        <taxon>Caenorhabditis</taxon>
    </lineage>
</organism>
<accession>A0A6A5HA14</accession>
<dbReference type="KEGG" id="crq:GCK72_004599"/>
<sequence length="67" mass="7876">MIVVEEYEHLEEQLAHKHLEEKYDGEKVTPRGAEDRHQLWEPRRKGQPDAAQRIWISQRLTNASAGI</sequence>
<evidence type="ECO:0000313" key="2">
    <source>
        <dbReference type="EMBL" id="KAF1764650.1"/>
    </source>
</evidence>
<feature type="region of interest" description="Disordered" evidence="1">
    <location>
        <begin position="22"/>
        <end position="52"/>
    </location>
</feature>
<gene>
    <name evidence="2" type="ORF">GCK72_004599</name>
</gene>
<name>A0A6A5HA14_CAERE</name>
<reference evidence="2 3" key="1">
    <citation type="submission" date="2019-12" db="EMBL/GenBank/DDBJ databases">
        <title>Chromosome-level assembly of the Caenorhabditis remanei genome.</title>
        <authorList>
            <person name="Teterina A.A."/>
            <person name="Willis J.H."/>
            <person name="Phillips P.C."/>
        </authorList>
    </citation>
    <scope>NUCLEOTIDE SEQUENCE [LARGE SCALE GENOMIC DNA]</scope>
    <source>
        <strain evidence="2 3">PX506</strain>
        <tissue evidence="2">Whole organism</tissue>
    </source>
</reference>
<dbReference type="EMBL" id="WUAV01000002">
    <property type="protein sequence ID" value="KAF1764650.1"/>
    <property type="molecule type" value="Genomic_DNA"/>
</dbReference>